<dbReference type="SUPFAM" id="SSF81631">
    <property type="entry name" value="PAP/OAS1 substrate-binding domain"/>
    <property type="match status" value="1"/>
</dbReference>
<feature type="compositionally biased region" description="Low complexity" evidence="1">
    <location>
        <begin position="304"/>
        <end position="321"/>
    </location>
</feature>
<dbReference type="EMBL" id="CAMXCT020004334">
    <property type="protein sequence ID" value="CAL1161969.1"/>
    <property type="molecule type" value="Genomic_DNA"/>
</dbReference>
<feature type="region of interest" description="Disordered" evidence="1">
    <location>
        <begin position="264"/>
        <end position="329"/>
    </location>
</feature>
<dbReference type="Proteomes" id="UP001152797">
    <property type="component" value="Unassembled WGS sequence"/>
</dbReference>
<protein>
    <submittedName>
        <fullName evidence="2">Uncharacterized protein</fullName>
    </submittedName>
</protein>
<name>A0A9P1GFN0_9DINO</name>
<organism evidence="2">
    <name type="scientific">Cladocopium goreaui</name>
    <dbReference type="NCBI Taxonomy" id="2562237"/>
    <lineage>
        <taxon>Eukaryota</taxon>
        <taxon>Sar</taxon>
        <taxon>Alveolata</taxon>
        <taxon>Dinophyceae</taxon>
        <taxon>Suessiales</taxon>
        <taxon>Symbiodiniaceae</taxon>
        <taxon>Cladocopium</taxon>
    </lineage>
</organism>
<dbReference type="AlphaFoldDB" id="A0A9P1GFN0"/>
<reference evidence="2" key="1">
    <citation type="submission" date="2022-10" db="EMBL/GenBank/DDBJ databases">
        <authorList>
            <person name="Chen Y."/>
            <person name="Dougan E. K."/>
            <person name="Chan C."/>
            <person name="Rhodes N."/>
            <person name="Thang M."/>
        </authorList>
    </citation>
    <scope>NUCLEOTIDE SEQUENCE</scope>
</reference>
<sequence>MPNLRQPPGFALRPFGSFVSGTAVKPAVLDLAIYEERPSVRPAPLRIDPVDSLCDLLLRRFPERFQLLEQRQGPGQRILATNFGRPSSRQELLLFQGDLLSGEIDLTLQYLLPLHPEAVAMVKTLKRWAFRCRLHQPGEGCFGWTLLVVFFLQQQGFLPPLEEFKRGEMPRLQPDPRELRELIFEFADFAISIWSRPHPRPSINIWKGRLDPVEASLPYTHPGDRAVVEELRRLRQEVGDPSRRLHRLGESGQLARQNFMRQFPDHDITGRTSSTPPPVARGRGALQPGARRDRAEIKPPTATSSMSRASSVSPLTAASAGRPPPPRSRWHIDESWVAYKTCQGRVVETVQLHPEEQGQLTREGWAQRFERREWQVHLGKITSEYERWASHWLRHGRSEAAFEAQYLNWRVKLHSNPPA</sequence>
<evidence type="ECO:0000313" key="4">
    <source>
        <dbReference type="Proteomes" id="UP001152797"/>
    </source>
</evidence>
<proteinExistence type="predicted"/>
<dbReference type="Gene3D" id="1.10.1410.10">
    <property type="match status" value="1"/>
</dbReference>
<evidence type="ECO:0000313" key="2">
    <source>
        <dbReference type="EMBL" id="CAI4008594.1"/>
    </source>
</evidence>
<comment type="caution">
    <text evidence="2">The sequence shown here is derived from an EMBL/GenBank/DDBJ whole genome shotgun (WGS) entry which is preliminary data.</text>
</comment>
<dbReference type="EMBL" id="CAMXCT010004334">
    <property type="protein sequence ID" value="CAI4008594.1"/>
    <property type="molecule type" value="Genomic_DNA"/>
</dbReference>
<dbReference type="EMBL" id="CAMXCT030004334">
    <property type="protein sequence ID" value="CAL4795906.1"/>
    <property type="molecule type" value="Genomic_DNA"/>
</dbReference>
<reference evidence="3" key="2">
    <citation type="submission" date="2024-04" db="EMBL/GenBank/DDBJ databases">
        <authorList>
            <person name="Chen Y."/>
            <person name="Shah S."/>
            <person name="Dougan E. K."/>
            <person name="Thang M."/>
            <person name="Chan C."/>
        </authorList>
    </citation>
    <scope>NUCLEOTIDE SEQUENCE [LARGE SCALE GENOMIC DNA]</scope>
</reference>
<evidence type="ECO:0000256" key="1">
    <source>
        <dbReference type="SAM" id="MobiDB-lite"/>
    </source>
</evidence>
<evidence type="ECO:0000313" key="3">
    <source>
        <dbReference type="EMBL" id="CAL1161969.1"/>
    </source>
</evidence>
<gene>
    <name evidence="2" type="ORF">C1SCF055_LOCUS34020</name>
</gene>
<accession>A0A9P1GFN0</accession>
<keyword evidence="4" id="KW-1185">Reference proteome</keyword>
<dbReference type="OrthoDB" id="419694at2759"/>